<reference evidence="2 3" key="1">
    <citation type="submission" date="2021-01" db="EMBL/GenBank/DDBJ databases">
        <title>Chromosome-level genome assembly of a human fungal pathogen reveals clustering of transcriptionally co-regulated genes.</title>
        <authorList>
            <person name="Voorhies M."/>
            <person name="Cohen S."/>
            <person name="Shea T.P."/>
            <person name="Petrus S."/>
            <person name="Munoz J.F."/>
            <person name="Poplawski S."/>
            <person name="Goldman W.E."/>
            <person name="Michael T."/>
            <person name="Cuomo C.A."/>
            <person name="Sil A."/>
            <person name="Beyhan S."/>
        </authorList>
    </citation>
    <scope>NUCLEOTIDE SEQUENCE [LARGE SCALE GENOMIC DNA]</scope>
    <source>
        <strain evidence="2 3">G184AR</strain>
    </source>
</reference>
<evidence type="ECO:0000313" key="3">
    <source>
        <dbReference type="Proteomes" id="UP000670092"/>
    </source>
</evidence>
<proteinExistence type="predicted"/>
<feature type="transmembrane region" description="Helical" evidence="1">
    <location>
        <begin position="59"/>
        <end position="77"/>
    </location>
</feature>
<dbReference type="VEuPathDB" id="FungiDB:I7I52_08189"/>
<dbReference type="AlphaFoldDB" id="A0A8H7YK86"/>
<dbReference type="EMBL" id="JAEVHI010000005">
    <property type="protein sequence ID" value="KAG5290998.1"/>
    <property type="molecule type" value="Genomic_DNA"/>
</dbReference>
<sequence>MVSKLSSYFLSQTHSVSVSLLQSPVYIILFGKIPLRFLANQFIFRHKLHIHCCRRSRGLFGVCSFFVPDIFLLQAWSMGQSVFDQQLGLTSPFQRNKKGCCFAGGRAGSGKSVDTSLLC</sequence>
<feature type="transmembrane region" description="Helical" evidence="1">
    <location>
        <begin position="20"/>
        <end position="39"/>
    </location>
</feature>
<keyword evidence="1" id="KW-0812">Transmembrane</keyword>
<protein>
    <submittedName>
        <fullName evidence="2">Uncharacterized protein</fullName>
    </submittedName>
</protein>
<evidence type="ECO:0000313" key="2">
    <source>
        <dbReference type="EMBL" id="KAG5290998.1"/>
    </source>
</evidence>
<dbReference type="Proteomes" id="UP000670092">
    <property type="component" value="Unassembled WGS sequence"/>
</dbReference>
<name>A0A8H7YK86_AJECA</name>
<accession>A0A8H7YK86</accession>
<comment type="caution">
    <text evidence="2">The sequence shown here is derived from an EMBL/GenBank/DDBJ whole genome shotgun (WGS) entry which is preliminary data.</text>
</comment>
<keyword evidence="1" id="KW-0472">Membrane</keyword>
<gene>
    <name evidence="2" type="ORF">I7I52_08189</name>
</gene>
<keyword evidence="1" id="KW-1133">Transmembrane helix</keyword>
<evidence type="ECO:0000256" key="1">
    <source>
        <dbReference type="SAM" id="Phobius"/>
    </source>
</evidence>
<organism evidence="2 3">
    <name type="scientific">Ajellomyces capsulatus</name>
    <name type="common">Darling's disease fungus</name>
    <name type="synonym">Histoplasma capsulatum</name>
    <dbReference type="NCBI Taxonomy" id="5037"/>
    <lineage>
        <taxon>Eukaryota</taxon>
        <taxon>Fungi</taxon>
        <taxon>Dikarya</taxon>
        <taxon>Ascomycota</taxon>
        <taxon>Pezizomycotina</taxon>
        <taxon>Eurotiomycetes</taxon>
        <taxon>Eurotiomycetidae</taxon>
        <taxon>Onygenales</taxon>
        <taxon>Ajellomycetaceae</taxon>
        <taxon>Histoplasma</taxon>
    </lineage>
</organism>